<proteinExistence type="predicted"/>
<protein>
    <recommendedName>
        <fullName evidence="6">SAM and PH domain-containing protein</fullName>
    </recommendedName>
</protein>
<feature type="compositionally biased region" description="Pro residues" evidence="1">
    <location>
        <begin position="639"/>
        <end position="651"/>
    </location>
</feature>
<feature type="domain" description="PH" evidence="2">
    <location>
        <begin position="708"/>
        <end position="879"/>
    </location>
</feature>
<feature type="region of interest" description="Disordered" evidence="1">
    <location>
        <begin position="252"/>
        <end position="310"/>
    </location>
</feature>
<evidence type="ECO:0000259" key="3">
    <source>
        <dbReference type="PROSITE" id="PS50105"/>
    </source>
</evidence>
<dbReference type="SUPFAM" id="SSF47769">
    <property type="entry name" value="SAM/Pointed domain"/>
    <property type="match status" value="1"/>
</dbReference>
<feature type="compositionally biased region" description="Basic residues" evidence="1">
    <location>
        <begin position="289"/>
        <end position="298"/>
    </location>
</feature>
<keyword evidence="5" id="KW-1185">Reference proteome</keyword>
<evidence type="ECO:0000313" key="4">
    <source>
        <dbReference type="EMBL" id="KAL1852037.1"/>
    </source>
</evidence>
<dbReference type="PROSITE" id="PS50105">
    <property type="entry name" value="SAM_DOMAIN"/>
    <property type="match status" value="1"/>
</dbReference>
<feature type="compositionally biased region" description="Polar residues" evidence="1">
    <location>
        <begin position="508"/>
        <end position="524"/>
    </location>
</feature>
<feature type="region of interest" description="Disordered" evidence="1">
    <location>
        <begin position="562"/>
        <end position="651"/>
    </location>
</feature>
<dbReference type="EMBL" id="JAWRVE010000165">
    <property type="protein sequence ID" value="KAL1852037.1"/>
    <property type="molecule type" value="Genomic_DNA"/>
</dbReference>
<dbReference type="InterPro" id="IPR001660">
    <property type="entry name" value="SAM"/>
</dbReference>
<evidence type="ECO:0000313" key="5">
    <source>
        <dbReference type="Proteomes" id="UP001583177"/>
    </source>
</evidence>
<feature type="region of interest" description="Disordered" evidence="1">
    <location>
        <begin position="814"/>
        <end position="859"/>
    </location>
</feature>
<dbReference type="Gene3D" id="2.30.29.30">
    <property type="entry name" value="Pleckstrin-homology domain (PH domain)/Phosphotyrosine-binding domain (PTB)"/>
    <property type="match status" value="1"/>
</dbReference>
<feature type="domain" description="SAM" evidence="3">
    <location>
        <begin position="187"/>
        <end position="251"/>
    </location>
</feature>
<dbReference type="InterPro" id="IPR011993">
    <property type="entry name" value="PH-like_dom_sf"/>
</dbReference>
<feature type="region of interest" description="Disordered" evidence="1">
    <location>
        <begin position="435"/>
        <end position="549"/>
    </location>
</feature>
<feature type="region of interest" description="Disordered" evidence="1">
    <location>
        <begin position="58"/>
        <end position="82"/>
    </location>
</feature>
<gene>
    <name evidence="4" type="ORF">Daus18300_012319</name>
</gene>
<feature type="region of interest" description="Disordered" evidence="1">
    <location>
        <begin position="663"/>
        <end position="710"/>
    </location>
</feature>
<dbReference type="SMART" id="SM00454">
    <property type="entry name" value="SAM"/>
    <property type="match status" value="1"/>
</dbReference>
<dbReference type="Gene3D" id="1.10.150.50">
    <property type="entry name" value="Transcription Factor, Ets-1"/>
    <property type="match status" value="1"/>
</dbReference>
<evidence type="ECO:0008006" key="6">
    <source>
        <dbReference type="Google" id="ProtNLM"/>
    </source>
</evidence>
<evidence type="ECO:0000256" key="1">
    <source>
        <dbReference type="SAM" id="MobiDB-lite"/>
    </source>
</evidence>
<evidence type="ECO:0000259" key="2">
    <source>
        <dbReference type="PROSITE" id="PS50003"/>
    </source>
</evidence>
<sequence>MEFASRHAMAERPNREMMEKSHFRETFFSVKNVAPPRPDSVHTEFMETDWEEDDILSELDDGESSPRLSLDSSRGGPSMTTLSTYDEIRTPEQRSIARFEMGPDPMKPIVGPRGPHLFRSSISSANSVEYQNALSLSPITPKVFNRDVNYQMPITLDMTDLPTPRAPRDGPFQFTSRELETNTLAQWSPEMVAQWMLNAGVELQFAETFVENDINGAILITLKFEDLKELGIASFGVRTKIWEEIHVMKDIRAASPEPDTPIEDEPSREVRREERRRDKQDNGGELKRRQSSRRRKHPHNEDTIRPGESVSIVGIEQVMPKPHQCSKGENCRKWRKQQRMIEAFKNDHPFVNMDSGGVIMVAGDPGNPETARRIEPDEEVVFRPVSDAVPSVVASSDILGTEGLPPLQYLQQATLRNAQEQQKRDNVRQFLELQNTTSSSEVPPTPPFEMLPPRKAPHGGLRSLSKLSIPTQPPSRSRSRSQSTEDVPESACPGSACPGSAYPPSAHPFNQPSQPSFAAQQRQFSLPSPSPSPDSRSNTPNGVYRFGTPFSEMDVPVTAVPMGPIARDTSQSVPPEMNYHSASNPPPRSLSRSTFRRRSFLTMPPVDENNATQIAGHRRIPSPITTSQTSPKSKQQRPLQPPPRVQWPWSPPASARQFETAIAPLPKGPGSSSSGSRSSSGQHTPNSSVSSTSKIGSPLGGHAKDPNNYQYQGYMKKRKTKMLRHEWHEHYVTLKGTRLAVHKDHQAIDRTLEYVDVDDYAIACSSLASTSKLNAAFKAMSIRKDKGMTKEDIAAFSFQLIPQGDMKGGLPRLRKRESSMSGAAPNHQRNGSWDGASAVAAAPPPPPDAANGTGKTHHFAVRSRDERIDWMRELMLAKALRQKGEGFEVSVNGNMI</sequence>
<organism evidence="4 5">
    <name type="scientific">Diaporthe australafricana</name>
    <dbReference type="NCBI Taxonomy" id="127596"/>
    <lineage>
        <taxon>Eukaryota</taxon>
        <taxon>Fungi</taxon>
        <taxon>Dikarya</taxon>
        <taxon>Ascomycota</taxon>
        <taxon>Pezizomycotina</taxon>
        <taxon>Sordariomycetes</taxon>
        <taxon>Sordariomycetidae</taxon>
        <taxon>Diaporthales</taxon>
        <taxon>Diaporthaceae</taxon>
        <taxon>Diaporthe</taxon>
    </lineage>
</organism>
<dbReference type="InterPro" id="IPR001849">
    <property type="entry name" value="PH_domain"/>
</dbReference>
<dbReference type="Proteomes" id="UP001583177">
    <property type="component" value="Unassembled WGS sequence"/>
</dbReference>
<name>A0ABR3W309_9PEZI</name>
<feature type="compositionally biased region" description="Basic and acidic residues" evidence="1">
    <location>
        <begin position="265"/>
        <end position="288"/>
    </location>
</feature>
<dbReference type="Pfam" id="PF07647">
    <property type="entry name" value="SAM_2"/>
    <property type="match status" value="1"/>
</dbReference>
<dbReference type="SMART" id="SM00233">
    <property type="entry name" value="PH"/>
    <property type="match status" value="1"/>
</dbReference>
<dbReference type="CDD" id="cd09535">
    <property type="entry name" value="SAM_BOI-like_fungal"/>
    <property type="match status" value="1"/>
</dbReference>
<feature type="compositionally biased region" description="Polar residues" evidence="1">
    <location>
        <begin position="682"/>
        <end position="695"/>
    </location>
</feature>
<feature type="compositionally biased region" description="Low complexity" evidence="1">
    <location>
        <begin position="474"/>
        <end position="484"/>
    </location>
</feature>
<accession>A0ABR3W309</accession>
<feature type="compositionally biased region" description="Low complexity" evidence="1">
    <location>
        <begin position="668"/>
        <end position="681"/>
    </location>
</feature>
<comment type="caution">
    <text evidence="4">The sequence shown here is derived from an EMBL/GenBank/DDBJ whole genome shotgun (WGS) entry which is preliminary data.</text>
</comment>
<dbReference type="SUPFAM" id="SSF50729">
    <property type="entry name" value="PH domain-like"/>
    <property type="match status" value="1"/>
</dbReference>
<dbReference type="PROSITE" id="PS50003">
    <property type="entry name" value="PH_DOMAIN"/>
    <property type="match status" value="1"/>
</dbReference>
<dbReference type="InterPro" id="IPR013761">
    <property type="entry name" value="SAM/pointed_sf"/>
</dbReference>
<reference evidence="4 5" key="1">
    <citation type="journal article" date="2024" name="IMA Fungus">
        <title>IMA Genome - F19 : A genome assembly and annotation guide to empower mycologists, including annotated draft genome sequences of Ceratocystis pirilliformis, Diaporthe australafricana, Fusarium ophioides, Paecilomyces lecythidis, and Sporothrix stenoceras.</title>
        <authorList>
            <person name="Aylward J."/>
            <person name="Wilson A.M."/>
            <person name="Visagie C.M."/>
            <person name="Spraker J."/>
            <person name="Barnes I."/>
            <person name="Buitendag C."/>
            <person name="Ceriani C."/>
            <person name="Del Mar Angel L."/>
            <person name="du Plessis D."/>
            <person name="Fuchs T."/>
            <person name="Gasser K."/>
            <person name="Kramer D."/>
            <person name="Li W."/>
            <person name="Munsamy K."/>
            <person name="Piso A."/>
            <person name="Price J.L."/>
            <person name="Sonnekus B."/>
            <person name="Thomas C."/>
            <person name="van der Nest A."/>
            <person name="van Dijk A."/>
            <person name="van Heerden A."/>
            <person name="van Vuuren N."/>
            <person name="Yilmaz N."/>
            <person name="Duong T.A."/>
            <person name="van der Merwe N.A."/>
            <person name="Wingfield M.J."/>
            <person name="Wingfield B.D."/>
        </authorList>
    </citation>
    <scope>NUCLEOTIDE SEQUENCE [LARGE SCALE GENOMIC DNA]</scope>
    <source>
        <strain evidence="4 5">CMW 18300</strain>
    </source>
</reference>